<dbReference type="InterPro" id="IPR050287">
    <property type="entry name" value="MTA/SAH_deaminase"/>
</dbReference>
<dbReference type="Gene3D" id="2.30.40.10">
    <property type="entry name" value="Urease, subunit C, domain 1"/>
    <property type="match status" value="1"/>
</dbReference>
<feature type="binding site" evidence="4">
    <location>
        <position position="211"/>
    </location>
    <ligand>
        <name>Zn(2+)</name>
        <dbReference type="ChEBI" id="CHEBI:29105"/>
    </ligand>
</feature>
<dbReference type="InterPro" id="IPR011059">
    <property type="entry name" value="Metal-dep_hydrolase_composite"/>
</dbReference>
<dbReference type="Gene3D" id="3.20.20.140">
    <property type="entry name" value="Metal-dependent hydrolases"/>
    <property type="match status" value="1"/>
</dbReference>
<evidence type="ECO:0000256" key="3">
    <source>
        <dbReference type="ARBA" id="ARBA00022833"/>
    </source>
</evidence>
<evidence type="ECO:0000256" key="2">
    <source>
        <dbReference type="ARBA" id="ARBA00022801"/>
    </source>
</evidence>
<accession>A0A0E3Q5B4</accession>
<name>A0A0E3Q5B4_9EURY</name>
<dbReference type="KEGG" id="mvc:MSVAZ_1593"/>
<dbReference type="InterPro" id="IPR023512">
    <property type="entry name" value="Deaminase_MtaD/DadD"/>
</dbReference>
<dbReference type="HAMAP" id="MF_01281">
    <property type="entry name" value="MTA_SAH_deamin"/>
    <property type="match status" value="1"/>
</dbReference>
<dbReference type="GeneID" id="24810029"/>
<dbReference type="PANTHER" id="PTHR43794:SF11">
    <property type="entry name" value="AMIDOHYDROLASE-RELATED DOMAIN-CONTAINING PROTEIN"/>
    <property type="match status" value="1"/>
</dbReference>
<dbReference type="STRING" id="1434123.MSVAZ_1593"/>
<feature type="binding site" evidence="4">
    <location>
        <position position="184"/>
    </location>
    <ligand>
        <name>substrate</name>
    </ligand>
</feature>
<comment type="cofactor">
    <cofactor evidence="4">
        <name>Zn(2+)</name>
        <dbReference type="ChEBI" id="CHEBI:29105"/>
    </cofactor>
    <text evidence="4">Binds 1 zinc ion per subunit.</text>
</comment>
<dbReference type="EC" id="3.5.4.4" evidence="4"/>
<keyword evidence="2 4" id="KW-0378">Hydrolase</keyword>
<dbReference type="GO" id="GO:0006556">
    <property type="term" value="P:S-adenosylmethionine biosynthetic process"/>
    <property type="evidence" value="ECO:0007669"/>
    <property type="project" value="UniProtKB-UniRule"/>
</dbReference>
<dbReference type="AlphaFoldDB" id="A0A0E3Q5B4"/>
<organism evidence="6 7">
    <name type="scientific">Methanosarcina vacuolata Z-761</name>
    <dbReference type="NCBI Taxonomy" id="1434123"/>
    <lineage>
        <taxon>Archaea</taxon>
        <taxon>Methanobacteriati</taxon>
        <taxon>Methanobacteriota</taxon>
        <taxon>Stenosarchaea group</taxon>
        <taxon>Methanomicrobia</taxon>
        <taxon>Methanosarcinales</taxon>
        <taxon>Methanosarcinaceae</taxon>
        <taxon>Methanosarcina</taxon>
    </lineage>
</organism>
<protein>
    <recommendedName>
        <fullName evidence="4">5'-deoxyadenosine deaminase</fullName>
        <shortName evidence="4">5'-dA deaminase</shortName>
        <ecNumber evidence="4">3.5.4.41</ecNumber>
    </recommendedName>
    <alternativeName>
        <fullName evidence="4">5'-methylthioadenosine deaminase</fullName>
        <shortName evidence="4">MTA deaminase</shortName>
        <ecNumber evidence="4">3.5.4.31</ecNumber>
    </alternativeName>
    <alternativeName>
        <fullName evidence="4">Adenosine deaminase</fullName>
        <ecNumber evidence="4">3.5.4.4</ecNumber>
    </alternativeName>
    <alternativeName>
        <fullName evidence="4">S-adenosylhomocysteine deaminase</fullName>
        <shortName evidence="4">SAH deaminase</shortName>
        <ecNumber evidence="4">3.5.4.28</ecNumber>
    </alternativeName>
</protein>
<feature type="binding site" evidence="4">
    <location>
        <position position="92"/>
    </location>
    <ligand>
        <name>substrate</name>
    </ligand>
</feature>
<dbReference type="SUPFAM" id="SSF51338">
    <property type="entry name" value="Composite domain of metallo-dependent hydrolases"/>
    <property type="match status" value="1"/>
</dbReference>
<feature type="binding site" evidence="4">
    <location>
        <position position="65"/>
    </location>
    <ligand>
        <name>Zn(2+)</name>
        <dbReference type="ChEBI" id="CHEBI:29105"/>
    </ligand>
</feature>
<feature type="binding site" evidence="4">
    <location>
        <position position="299"/>
    </location>
    <ligand>
        <name>Zn(2+)</name>
        <dbReference type="ChEBI" id="CHEBI:29105"/>
    </ligand>
</feature>
<keyword evidence="7" id="KW-1185">Reference proteome</keyword>
<evidence type="ECO:0000256" key="1">
    <source>
        <dbReference type="ARBA" id="ARBA00022723"/>
    </source>
</evidence>
<dbReference type="GO" id="GO:0004000">
    <property type="term" value="F:adenosine deaminase activity"/>
    <property type="evidence" value="ECO:0007669"/>
    <property type="project" value="UniProtKB-UniRule"/>
</dbReference>
<dbReference type="Pfam" id="PF01979">
    <property type="entry name" value="Amidohydro_1"/>
    <property type="match status" value="1"/>
</dbReference>
<evidence type="ECO:0000256" key="4">
    <source>
        <dbReference type="HAMAP-Rule" id="MF_01281"/>
    </source>
</evidence>
<feature type="binding site" evidence="4">
    <location>
        <position position="214"/>
    </location>
    <ligand>
        <name>substrate</name>
    </ligand>
</feature>
<comment type="pathway">
    <text evidence="4">Amino-acid biosynthesis; S-adenosyl-L-methionine biosynthesis.</text>
</comment>
<dbReference type="PATRIC" id="fig|1434123.4.peg.1918"/>
<dbReference type="EC" id="3.5.4.28" evidence="4"/>
<dbReference type="UniPathway" id="UPA00315"/>
<dbReference type="NCBIfam" id="NF004701">
    <property type="entry name" value="PRK06038.1"/>
    <property type="match status" value="1"/>
</dbReference>
<keyword evidence="1 4" id="KW-0479">Metal-binding</keyword>
<keyword evidence="3 4" id="KW-0862">Zinc</keyword>
<comment type="subunit">
    <text evidence="4">Homotetramer.</text>
</comment>
<comment type="catalytic activity">
    <reaction evidence="4">
        <text>S-methyl-5'-thioadenosine + H2O + H(+) = S-methyl-5'-thioinosine + NH4(+)</text>
        <dbReference type="Rhea" id="RHEA:25025"/>
        <dbReference type="ChEBI" id="CHEBI:15377"/>
        <dbReference type="ChEBI" id="CHEBI:15378"/>
        <dbReference type="ChEBI" id="CHEBI:17509"/>
        <dbReference type="ChEBI" id="CHEBI:28938"/>
        <dbReference type="ChEBI" id="CHEBI:48595"/>
        <dbReference type="EC" id="3.5.4.31"/>
    </reaction>
</comment>
<sequence length="432" mass="46943">MADIIVKNAYVMTMDPDAGDLKNGTVVIEDGKITEIGEKTSESADTVIDAKHSVVMPGLVNTHTHAAMTLFRGYADDLQLADWLEGHIWPAEAKLTADDVYKGSLLACMEMIRSGTTSFADMYFYMDETAKAVEASGLRASLCHGLIELWNEEKGATDLKEGKRFVRAWQGAADGRIKTMYGPHAPNTCSDEFLAKVREEANRDGAGIHIHLLETEAELLAMKEKYGKCSVHLLEDIGFLGPDVLAAHCVWLSDGDIEILGKRGVNVSHNVISNMKLASGIAPVHKMLEKGVNVSLGTDGCASNNNLDLFEEMKTAALLHKVNTFNPIALPAQQVLQMGTINGAKALGTETGMLKVGMKADLIVVDMKKPHLTPCFDVPSHLVYSAKGSDVRTTIVNGKVLMDDYKVLTLDEQKVMEEAQKTAEELVARVNA</sequence>
<dbReference type="EC" id="3.5.4.41" evidence="4"/>
<dbReference type="EMBL" id="CP009520">
    <property type="protein sequence ID" value="AKB43862.1"/>
    <property type="molecule type" value="Genomic_DNA"/>
</dbReference>
<feature type="domain" description="Amidohydrolase-related" evidence="5">
    <location>
        <begin position="54"/>
        <end position="400"/>
    </location>
</feature>
<dbReference type="PANTHER" id="PTHR43794">
    <property type="entry name" value="AMINOHYDROLASE SSNA-RELATED"/>
    <property type="match status" value="1"/>
</dbReference>
<comment type="caution">
    <text evidence="4">Lacks conserved residue(s) required for the propagation of feature annotation.</text>
</comment>
<dbReference type="SUPFAM" id="SSF51556">
    <property type="entry name" value="Metallo-dependent hydrolases"/>
    <property type="match status" value="1"/>
</dbReference>
<dbReference type="GO" id="GO:0046872">
    <property type="term" value="F:metal ion binding"/>
    <property type="evidence" value="ECO:0007669"/>
    <property type="project" value="UniProtKB-KW"/>
</dbReference>
<dbReference type="FunFam" id="3.20.20.140:FF:000014">
    <property type="entry name" value="5-methylthioadenosine/S-adenosylhomocysteine deaminase"/>
    <property type="match status" value="1"/>
</dbReference>
<proteinExistence type="inferred from homology"/>
<evidence type="ECO:0000313" key="6">
    <source>
        <dbReference type="EMBL" id="AKB43862.1"/>
    </source>
</evidence>
<comment type="catalytic activity">
    <reaction evidence="4">
        <text>S-adenosyl-L-homocysteine + H2O + H(+) = S-inosyl-L-homocysteine + NH4(+)</text>
        <dbReference type="Rhea" id="RHEA:20716"/>
        <dbReference type="ChEBI" id="CHEBI:15377"/>
        <dbReference type="ChEBI" id="CHEBI:15378"/>
        <dbReference type="ChEBI" id="CHEBI:28938"/>
        <dbReference type="ChEBI" id="CHEBI:57856"/>
        <dbReference type="ChEBI" id="CHEBI:57985"/>
        <dbReference type="EC" id="3.5.4.28"/>
    </reaction>
</comment>
<reference evidence="6 7" key="1">
    <citation type="submission" date="2014-07" db="EMBL/GenBank/DDBJ databases">
        <title>Methanogenic archaea and the global carbon cycle.</title>
        <authorList>
            <person name="Henriksen J.R."/>
            <person name="Luke J."/>
            <person name="Reinhart S."/>
            <person name="Benedict M.N."/>
            <person name="Youngblut N.D."/>
            <person name="Metcalf M.E."/>
            <person name="Whitaker R.J."/>
            <person name="Metcalf W.W."/>
        </authorList>
    </citation>
    <scope>NUCLEOTIDE SEQUENCE [LARGE SCALE GENOMIC DNA]</scope>
    <source>
        <strain evidence="6 7">Z-761</strain>
    </source>
</reference>
<evidence type="ECO:0000259" key="5">
    <source>
        <dbReference type="Pfam" id="PF01979"/>
    </source>
</evidence>
<dbReference type="RefSeq" id="WP_048120169.1">
    <property type="nucleotide sequence ID" value="NZ_CP009520.1"/>
</dbReference>
<dbReference type="InterPro" id="IPR032466">
    <property type="entry name" value="Metal_Hydrolase"/>
</dbReference>
<gene>
    <name evidence="4" type="primary">dadD</name>
    <name evidence="6" type="ORF">MSVAZ_1593</name>
</gene>
<comment type="similarity">
    <text evidence="4">Belongs to the metallo-dependent hydrolases superfamily. MTA/SAH deaminase family.</text>
</comment>
<comment type="catalytic activity">
    <reaction evidence="4">
        <text>5'-deoxyadenosine + H2O + H(+) = 5'-deoxyinosine + NH4(+)</text>
        <dbReference type="Rhea" id="RHEA:42892"/>
        <dbReference type="ChEBI" id="CHEBI:15377"/>
        <dbReference type="ChEBI" id="CHEBI:15378"/>
        <dbReference type="ChEBI" id="CHEBI:17319"/>
        <dbReference type="ChEBI" id="CHEBI:28938"/>
        <dbReference type="ChEBI" id="CHEBI:82775"/>
        <dbReference type="EC" id="3.5.4.41"/>
    </reaction>
</comment>
<evidence type="ECO:0000313" key="7">
    <source>
        <dbReference type="Proteomes" id="UP000033096"/>
    </source>
</evidence>
<dbReference type="EC" id="3.5.4.31" evidence="4"/>
<comment type="catalytic activity">
    <reaction evidence="4">
        <text>adenosine + H2O + H(+) = inosine + NH4(+)</text>
        <dbReference type="Rhea" id="RHEA:24408"/>
        <dbReference type="ChEBI" id="CHEBI:15377"/>
        <dbReference type="ChEBI" id="CHEBI:15378"/>
        <dbReference type="ChEBI" id="CHEBI:16335"/>
        <dbReference type="ChEBI" id="CHEBI:17596"/>
        <dbReference type="ChEBI" id="CHEBI:28938"/>
        <dbReference type="EC" id="3.5.4.4"/>
    </reaction>
</comment>
<dbReference type="CDD" id="cd01298">
    <property type="entry name" value="ATZ_TRZ_like"/>
    <property type="match status" value="1"/>
</dbReference>
<dbReference type="InterPro" id="IPR006680">
    <property type="entry name" value="Amidohydro-rel"/>
</dbReference>
<dbReference type="Proteomes" id="UP000033096">
    <property type="component" value="Chromosome"/>
</dbReference>
<feature type="binding site" evidence="4">
    <location>
        <position position="63"/>
    </location>
    <ligand>
        <name>Zn(2+)</name>
        <dbReference type="ChEBI" id="CHEBI:29105"/>
    </ligand>
</feature>
<dbReference type="HOGENOM" id="CLU_012358_2_1_2"/>
<dbReference type="GO" id="GO:0090613">
    <property type="term" value="F:5'-deoxyadenosine deaminase activity"/>
    <property type="evidence" value="ECO:0007669"/>
    <property type="project" value="UniProtKB-UniRule"/>
</dbReference>
<dbReference type="GO" id="GO:0050270">
    <property type="term" value="F:S-adenosylhomocysteine deaminase activity"/>
    <property type="evidence" value="ECO:0007669"/>
    <property type="project" value="UniProtKB-EC"/>
</dbReference>
<comment type="miscellaneous">
    <text evidence="4">SAH is a product of SAM methyltransferases and is known to be a feedback inhibitor of these enzymes. As a result of this inhibition, organisms have evolved efficient enzymes to metabolize SAH via different pathways. The pathway found in methanogens differs from the canonical pathway, it uses the deamination of S-adenosyl-L-homocysteine to form S-inosyl-L-homocysteine for the regeneration of SAM from S-adenosyl-L-homocysteine. 5'-deoxyadenosine is a radical SAM enzyme reaction product which strongly inhibits radical SAM enzymes. A pathway for removing this product must be present in methanogens where the MTA/SAH nucleosidase which normally metabolizes this compound is absent.</text>
</comment>
<dbReference type="GO" id="GO:0090614">
    <property type="term" value="F:5'-methylthioadenosine deaminase activity"/>
    <property type="evidence" value="ECO:0007669"/>
    <property type="project" value="UniProtKB-EC"/>
</dbReference>
<comment type="function">
    <text evidence="4">Catalyzes the deamination of three SAM-derived enzymatic products, namely 5'-deoxyadenosine, S-adenosyl-L-homocysteine, and 5'-methylthioadenosine, to produce the inosine analogs. Can also deaminate adenosine. The preferred substrate for this enzyme is 5'-deoxyadenosine, but all these substrates are efficiently deaminated. Likely functions in a S-adenosyl-L-methionine (SAM) recycling pathway from S-adenosyl-L-homocysteine (SAH) produced from SAM-dependent methylation reactions. May also be involved in the recycling of 5'-deoxyadenosine, whereupon the 5'-deoxyribose moiety of 5'-deoxyinosine is further metabolized to deoxyhexoses used for the biosynthesis of aromatic amino acids in methanogens.</text>
</comment>
<feature type="binding site" evidence="4">
    <location>
        <position position="299"/>
    </location>
    <ligand>
        <name>substrate</name>
    </ligand>
</feature>